<feature type="transmembrane region" description="Helical" evidence="1">
    <location>
        <begin position="12"/>
        <end position="34"/>
    </location>
</feature>
<keyword evidence="1" id="KW-0472">Membrane</keyword>
<feature type="transmembrane region" description="Helical" evidence="1">
    <location>
        <begin position="412"/>
        <end position="433"/>
    </location>
</feature>
<dbReference type="AlphaFoldDB" id="A0A7W6EPI9"/>
<evidence type="ECO:0000313" key="3">
    <source>
        <dbReference type="Proteomes" id="UP000541352"/>
    </source>
</evidence>
<comment type="caution">
    <text evidence="2">The sequence shown here is derived from an EMBL/GenBank/DDBJ whole genome shotgun (WGS) entry which is preliminary data.</text>
</comment>
<accession>A0A7W6EPI9</accession>
<keyword evidence="3" id="KW-1185">Reference proteome</keyword>
<protein>
    <recommendedName>
        <fullName evidence="4">Oligosaccharide repeat unit polymerase</fullName>
    </recommendedName>
</protein>
<keyword evidence="1" id="KW-1133">Transmembrane helix</keyword>
<dbReference type="RefSeq" id="WP_183972227.1">
    <property type="nucleotide sequence ID" value="NZ_JACIBY010000002.1"/>
</dbReference>
<evidence type="ECO:0000313" key="2">
    <source>
        <dbReference type="EMBL" id="MBB3837523.1"/>
    </source>
</evidence>
<evidence type="ECO:0000256" key="1">
    <source>
        <dbReference type="SAM" id="Phobius"/>
    </source>
</evidence>
<organism evidence="2 3">
    <name type="scientific">Runella defluvii</name>
    <dbReference type="NCBI Taxonomy" id="370973"/>
    <lineage>
        <taxon>Bacteria</taxon>
        <taxon>Pseudomonadati</taxon>
        <taxon>Bacteroidota</taxon>
        <taxon>Cytophagia</taxon>
        <taxon>Cytophagales</taxon>
        <taxon>Spirosomataceae</taxon>
        <taxon>Runella</taxon>
    </lineage>
</organism>
<feature type="transmembrane region" description="Helical" evidence="1">
    <location>
        <begin position="240"/>
        <end position="255"/>
    </location>
</feature>
<feature type="transmembrane region" description="Helical" evidence="1">
    <location>
        <begin position="262"/>
        <end position="280"/>
    </location>
</feature>
<feature type="transmembrane region" description="Helical" evidence="1">
    <location>
        <begin position="144"/>
        <end position="165"/>
    </location>
</feature>
<feature type="transmembrane region" description="Helical" evidence="1">
    <location>
        <begin position="103"/>
        <end position="123"/>
    </location>
</feature>
<dbReference type="PROSITE" id="PS51257">
    <property type="entry name" value="PROKAR_LIPOPROTEIN"/>
    <property type="match status" value="1"/>
</dbReference>
<sequence length="464" mass="52751">MLMLFVRRPLLAAGWWALFVVVLIGIACLHNPIFHPCTSALLFLLILGWKCTLVTFPSLDDDAPLMTPKNGVLFIWLCKLVIIPTEILWVGNHISFSETVSSIALECCIILASFLFFALGWHYSPLLPSQVLWRPFSYPARYGCFYLAIGLISILLFYGSFSSYWTGALFTYTTHEAIENLKGNFIGVLANIGQRFGFWGIVLLWYSYSIRQSRRLKWFEHLVFLLLAFTLTFSSNRANMAFPVLAFLGVILVYFQPKRKWLFKALGIGLIFLVLFYGHLRVQPSLDTEQVVLLFDHYTDANNNYLEYASQLYLGSPYQLSPLLSVENPPFTLVASLLEPVPIVGKAFREESGPFLYNSVINNLQAQDKVIPVAGELYLNGGILLVAIGHFLIGIIYRWLDRLFQKYRFTNPPLAAAYFYLSTLFAATLLLSLTVLSQFVLFNAAPALLIITINWWQMRKGYST</sequence>
<feature type="transmembrane region" description="Helical" evidence="1">
    <location>
        <begin position="377"/>
        <end position="400"/>
    </location>
</feature>
<feature type="transmembrane region" description="Helical" evidence="1">
    <location>
        <begin position="40"/>
        <end position="59"/>
    </location>
</feature>
<feature type="transmembrane region" description="Helical" evidence="1">
    <location>
        <begin position="439"/>
        <end position="456"/>
    </location>
</feature>
<dbReference type="Proteomes" id="UP000541352">
    <property type="component" value="Unassembled WGS sequence"/>
</dbReference>
<keyword evidence="1" id="KW-0812">Transmembrane</keyword>
<feature type="transmembrane region" description="Helical" evidence="1">
    <location>
        <begin position="185"/>
        <end position="206"/>
    </location>
</feature>
<gene>
    <name evidence="2" type="ORF">FHS57_001517</name>
</gene>
<reference evidence="2 3" key="1">
    <citation type="submission" date="2020-08" db="EMBL/GenBank/DDBJ databases">
        <title>Genomic Encyclopedia of Type Strains, Phase IV (KMG-IV): sequencing the most valuable type-strain genomes for metagenomic binning, comparative biology and taxonomic classification.</title>
        <authorList>
            <person name="Goeker M."/>
        </authorList>
    </citation>
    <scope>NUCLEOTIDE SEQUENCE [LARGE SCALE GENOMIC DNA]</scope>
    <source>
        <strain evidence="2 3">DSM 17976</strain>
    </source>
</reference>
<name>A0A7W6EPI9_9BACT</name>
<dbReference type="EMBL" id="JACIBY010000002">
    <property type="protein sequence ID" value="MBB3837523.1"/>
    <property type="molecule type" value="Genomic_DNA"/>
</dbReference>
<proteinExistence type="predicted"/>
<feature type="transmembrane region" description="Helical" evidence="1">
    <location>
        <begin position="71"/>
        <end position="91"/>
    </location>
</feature>
<evidence type="ECO:0008006" key="4">
    <source>
        <dbReference type="Google" id="ProtNLM"/>
    </source>
</evidence>